<evidence type="ECO:0000313" key="3">
    <source>
        <dbReference type="EMBL" id="CAF4151910.1"/>
    </source>
</evidence>
<dbReference type="Proteomes" id="UP000682733">
    <property type="component" value="Unassembled WGS sequence"/>
</dbReference>
<dbReference type="EMBL" id="CAJNOK010021970">
    <property type="protein sequence ID" value="CAF1340672.1"/>
    <property type="molecule type" value="Genomic_DNA"/>
</dbReference>
<proteinExistence type="predicted"/>
<protein>
    <submittedName>
        <fullName evidence="1">Uncharacterized protein</fullName>
    </submittedName>
</protein>
<sequence length="256" mass="29306">MDYGLVLDRFIWSPAIYKVVHSSAEKFHIVYTKIKAASRLIYLADSIILKSLSIALTVASPLKHPAKLLDNYVARQIKQIGEKYPVLNTPTQQIVDVFKKKTDRVRQVANRIKQVFTTPFDVFLHITGAKSRTPTARTKTKINNNCCSREAVAELSFNAASKPRATAPIKIDQCSVKRTTKQATLDIQRLHAKLKPTDIELFYSKVKPVTEFSTHLQHRDSVKSYDVRMLQSEFQALEQREIWENFRKHGDTAIKH</sequence>
<dbReference type="OrthoDB" id="376826at2759"/>
<accession>A0A815EQL1</accession>
<dbReference type="Proteomes" id="UP000663829">
    <property type="component" value="Unassembled WGS sequence"/>
</dbReference>
<organism evidence="1 5">
    <name type="scientific">Didymodactylos carnosus</name>
    <dbReference type="NCBI Taxonomy" id="1234261"/>
    <lineage>
        <taxon>Eukaryota</taxon>
        <taxon>Metazoa</taxon>
        <taxon>Spiralia</taxon>
        <taxon>Gnathifera</taxon>
        <taxon>Rotifera</taxon>
        <taxon>Eurotatoria</taxon>
        <taxon>Bdelloidea</taxon>
        <taxon>Philodinida</taxon>
        <taxon>Philodinidae</taxon>
        <taxon>Didymodactylos</taxon>
    </lineage>
</organism>
<dbReference type="AlphaFoldDB" id="A0A815EQL1"/>
<evidence type="ECO:0000313" key="5">
    <source>
        <dbReference type="Proteomes" id="UP000663829"/>
    </source>
</evidence>
<dbReference type="EMBL" id="CAJOBC010044441">
    <property type="protein sequence ID" value="CAF4155410.1"/>
    <property type="molecule type" value="Genomic_DNA"/>
</dbReference>
<keyword evidence="5" id="KW-1185">Reference proteome</keyword>
<evidence type="ECO:0000313" key="1">
    <source>
        <dbReference type="EMBL" id="CAF1314731.1"/>
    </source>
</evidence>
<evidence type="ECO:0000313" key="2">
    <source>
        <dbReference type="EMBL" id="CAF1340672.1"/>
    </source>
</evidence>
<dbReference type="Proteomes" id="UP000681722">
    <property type="component" value="Unassembled WGS sequence"/>
</dbReference>
<dbReference type="Proteomes" id="UP000677228">
    <property type="component" value="Unassembled WGS sequence"/>
</dbReference>
<reference evidence="1" key="1">
    <citation type="submission" date="2021-02" db="EMBL/GenBank/DDBJ databases">
        <authorList>
            <person name="Nowell W R."/>
        </authorList>
    </citation>
    <scope>NUCLEOTIDE SEQUENCE</scope>
</reference>
<evidence type="ECO:0000313" key="4">
    <source>
        <dbReference type="EMBL" id="CAF4155410.1"/>
    </source>
</evidence>
<dbReference type="EMBL" id="CAJNOQ010013113">
    <property type="protein sequence ID" value="CAF1314731.1"/>
    <property type="molecule type" value="Genomic_DNA"/>
</dbReference>
<comment type="caution">
    <text evidence="1">The sequence shown here is derived from an EMBL/GenBank/DDBJ whole genome shotgun (WGS) entry which is preliminary data.</text>
</comment>
<gene>
    <name evidence="1" type="ORF">GPM918_LOCUS29171</name>
    <name evidence="2" type="ORF">OVA965_LOCUS30329</name>
    <name evidence="4" type="ORF">SRO942_LOCUS29729</name>
    <name evidence="3" type="ORF">TMI583_LOCUS31128</name>
</gene>
<name>A0A815EQL1_9BILA</name>
<dbReference type="EMBL" id="CAJOBA010043596">
    <property type="protein sequence ID" value="CAF4151910.1"/>
    <property type="molecule type" value="Genomic_DNA"/>
</dbReference>